<evidence type="ECO:0000313" key="4">
    <source>
        <dbReference type="Proteomes" id="UP001500390"/>
    </source>
</evidence>
<comment type="caution">
    <text evidence="3">The sequence shown here is derived from an EMBL/GenBank/DDBJ whole genome shotgun (WGS) entry which is preliminary data.</text>
</comment>
<evidence type="ECO:0000259" key="2">
    <source>
        <dbReference type="Pfam" id="PF26572"/>
    </source>
</evidence>
<dbReference type="InterPro" id="IPR058323">
    <property type="entry name" value="DUF8010"/>
</dbReference>
<dbReference type="Pfam" id="PF26572">
    <property type="entry name" value="DUF8185"/>
    <property type="match status" value="1"/>
</dbReference>
<proteinExistence type="predicted"/>
<name>A0ABP8JWR1_9MICO</name>
<accession>A0ABP8JWR1</accession>
<dbReference type="RefSeq" id="WP_159904179.1">
    <property type="nucleotide sequence ID" value="NZ_BAABFX010000027.1"/>
</dbReference>
<organism evidence="3 4">
    <name type="scientific">Ornithinibacter aureus</name>
    <dbReference type="NCBI Taxonomy" id="622664"/>
    <lineage>
        <taxon>Bacteria</taxon>
        <taxon>Bacillati</taxon>
        <taxon>Actinomycetota</taxon>
        <taxon>Actinomycetes</taxon>
        <taxon>Micrococcales</taxon>
        <taxon>Intrasporangiaceae</taxon>
        <taxon>Ornithinibacter</taxon>
    </lineage>
</organism>
<sequence length="225" mass="23422">MTETLDFVDEQSLEDLGRYATRARAVDAEGGMRLQAAGEVLAAWVGVLPGSGILAEGTVLGLRTFALASPADLDVIVPLGAITDRTHRAGGRGLPVPPTRALAPWSALTPPRGPWEPAGALPGDLLAAVARDGLVEVSDAVRERGAAGGFVRDRVWARDVREASGPHPDLLTVDAGMPDPSTVVRAGGAFAAYALGFLAPGEPVTVFRSNRWTRLTAPGGHVLLR</sequence>
<evidence type="ECO:0000259" key="1">
    <source>
        <dbReference type="Pfam" id="PF26035"/>
    </source>
</evidence>
<keyword evidence="4" id="KW-1185">Reference proteome</keyword>
<dbReference type="Proteomes" id="UP001500390">
    <property type="component" value="Unassembled WGS sequence"/>
</dbReference>
<gene>
    <name evidence="3" type="ORF">GCM10023153_20310</name>
</gene>
<feature type="domain" description="DUF8010" evidence="1">
    <location>
        <begin position="1"/>
        <end position="100"/>
    </location>
</feature>
<dbReference type="InterPro" id="IPR058498">
    <property type="entry name" value="DUF8185"/>
</dbReference>
<dbReference type="EMBL" id="BAABFX010000027">
    <property type="protein sequence ID" value="GAA4396907.1"/>
    <property type="molecule type" value="Genomic_DNA"/>
</dbReference>
<protein>
    <submittedName>
        <fullName evidence="3">Uncharacterized protein</fullName>
    </submittedName>
</protein>
<evidence type="ECO:0000313" key="3">
    <source>
        <dbReference type="EMBL" id="GAA4396907.1"/>
    </source>
</evidence>
<reference evidence="4" key="1">
    <citation type="journal article" date="2019" name="Int. J. Syst. Evol. Microbiol.">
        <title>The Global Catalogue of Microorganisms (GCM) 10K type strain sequencing project: providing services to taxonomists for standard genome sequencing and annotation.</title>
        <authorList>
            <consortium name="The Broad Institute Genomics Platform"/>
            <consortium name="The Broad Institute Genome Sequencing Center for Infectious Disease"/>
            <person name="Wu L."/>
            <person name="Ma J."/>
        </authorList>
    </citation>
    <scope>NUCLEOTIDE SEQUENCE [LARGE SCALE GENOMIC DNA]</scope>
    <source>
        <strain evidence="4">JCM 17738</strain>
    </source>
</reference>
<dbReference type="Pfam" id="PF26035">
    <property type="entry name" value="DUF8010"/>
    <property type="match status" value="1"/>
</dbReference>
<feature type="domain" description="DUF8185" evidence="2">
    <location>
        <begin position="110"/>
        <end position="225"/>
    </location>
</feature>